<dbReference type="OrthoDB" id="4065319at2759"/>
<reference evidence="3" key="1">
    <citation type="submission" date="2020-04" db="EMBL/GenBank/DDBJ databases">
        <title>Genome Assembly and Annotation of Botryosphaeria dothidea sdau 11-99, a Latent Pathogen of Apple Fruit Ring Rot in China.</title>
        <authorList>
            <person name="Yu C."/>
            <person name="Diao Y."/>
            <person name="Lu Q."/>
            <person name="Zhao J."/>
            <person name="Cui S."/>
            <person name="Peng C."/>
            <person name="He B."/>
            <person name="Liu H."/>
        </authorList>
    </citation>
    <scope>NUCLEOTIDE SEQUENCE [LARGE SCALE GENOMIC DNA]</scope>
    <source>
        <strain evidence="3">Sdau11-99</strain>
    </source>
</reference>
<feature type="compositionally biased region" description="Polar residues" evidence="1">
    <location>
        <begin position="541"/>
        <end position="569"/>
    </location>
</feature>
<name>A0A8H4J006_9PEZI</name>
<dbReference type="Proteomes" id="UP000572817">
    <property type="component" value="Unassembled WGS sequence"/>
</dbReference>
<dbReference type="PANTHER" id="PTHR36089:SF1">
    <property type="entry name" value="CHITIN SYNTHASE 3 COMPLEX PROTEIN CSI2-RELATED"/>
    <property type="match status" value="1"/>
</dbReference>
<keyword evidence="2" id="KW-0472">Membrane</keyword>
<dbReference type="PANTHER" id="PTHR36089">
    <property type="entry name" value="CHITIN SYNTHASE 3 COMPLEX PROTEIN CSI2-RELATED"/>
    <property type="match status" value="1"/>
</dbReference>
<dbReference type="GO" id="GO:0000324">
    <property type="term" value="C:fungal-type vacuole"/>
    <property type="evidence" value="ECO:0007669"/>
    <property type="project" value="TreeGrafter"/>
</dbReference>
<feature type="transmembrane region" description="Helical" evidence="2">
    <location>
        <begin position="342"/>
        <end position="363"/>
    </location>
</feature>
<feature type="compositionally biased region" description="Polar residues" evidence="1">
    <location>
        <begin position="474"/>
        <end position="496"/>
    </location>
</feature>
<sequence>MIITIVIGPGAGAEKPGTEAARHSIGCRQGTTYDWGPAGVASHNASPDAASSLSEPVHWNQKHFARAVPKPEETVPDLVVAAFHRDPAASEPALSHPKERQYERALACPAHRIATLPLFLVLVHTQNQPSHQPSACVPPTFAWSHSNALDTTLVCADALPFASLLSERRSCSSNLGPDLTTSGHPTASRPLCGPVFLYAFLLLLALVTLVSAQDDTTTTAAATTGNNDATTISAAETTAEATSTAFATTASDTTASEESSATSRSAASTTAAATTSDDASSTTSASSTTRSSATTTLGNTASSVRSLSSLPTLAGAGIPTVIVPDLSSAPFMQKSTYPEGTVFICVGAILGFLGFCILAWRAMIAYALHRSVKKAALAQSMSDSKTMRGPGSTYGPGGAVYNAVGHGSTLSLDHLKSPHGGPKSPLEKTRLAPSQSSLFFSPTADNPNRVSHYSLSGNRSSTYLPAGYYAAGNSTLSPTANTFGNPRTRSMYSQNYSGPSPPESPGLPPSSRDGPTHVPHSPLENRHPSGAYYPRPPGSRGNDSSAGARSSVAGTVTGGHSTSTLNLTAPPQGRTPSAYLEDLFENGTDLPGPGPDHYTPRRGRRESGSRF</sequence>
<feature type="region of interest" description="Disordered" evidence="1">
    <location>
        <begin position="474"/>
        <end position="611"/>
    </location>
</feature>
<accession>A0A8H4J006</accession>
<dbReference type="EMBL" id="WWBZ02000016">
    <property type="protein sequence ID" value="KAF4309668.1"/>
    <property type="molecule type" value="Genomic_DNA"/>
</dbReference>
<proteinExistence type="predicted"/>
<dbReference type="InterPro" id="IPR051009">
    <property type="entry name" value="PRM"/>
</dbReference>
<evidence type="ECO:0000313" key="3">
    <source>
        <dbReference type="EMBL" id="KAF4309668.1"/>
    </source>
</evidence>
<feature type="compositionally biased region" description="Pro residues" evidence="1">
    <location>
        <begin position="499"/>
        <end position="508"/>
    </location>
</feature>
<keyword evidence="4" id="KW-1185">Reference proteome</keyword>
<dbReference type="AlphaFoldDB" id="A0A8H4J006"/>
<gene>
    <name evidence="3" type="ORF">GTA08_BOTSDO02964</name>
</gene>
<evidence type="ECO:0000256" key="2">
    <source>
        <dbReference type="SAM" id="Phobius"/>
    </source>
</evidence>
<evidence type="ECO:0000313" key="4">
    <source>
        <dbReference type="Proteomes" id="UP000572817"/>
    </source>
</evidence>
<feature type="region of interest" description="Disordered" evidence="1">
    <location>
        <begin position="243"/>
        <end position="298"/>
    </location>
</feature>
<evidence type="ECO:0000256" key="1">
    <source>
        <dbReference type="SAM" id="MobiDB-lite"/>
    </source>
</evidence>
<feature type="transmembrane region" description="Helical" evidence="2">
    <location>
        <begin position="195"/>
        <end position="212"/>
    </location>
</feature>
<comment type="caution">
    <text evidence="3">The sequence shown here is derived from an EMBL/GenBank/DDBJ whole genome shotgun (WGS) entry which is preliminary data.</text>
</comment>
<feature type="region of interest" description="Disordered" evidence="1">
    <location>
        <begin position="411"/>
        <end position="431"/>
    </location>
</feature>
<protein>
    <recommendedName>
        <fullName evidence="5">Csi2 protein</fullName>
    </recommendedName>
</protein>
<keyword evidence="2" id="KW-0812">Transmembrane</keyword>
<organism evidence="3 4">
    <name type="scientific">Botryosphaeria dothidea</name>
    <dbReference type="NCBI Taxonomy" id="55169"/>
    <lineage>
        <taxon>Eukaryota</taxon>
        <taxon>Fungi</taxon>
        <taxon>Dikarya</taxon>
        <taxon>Ascomycota</taxon>
        <taxon>Pezizomycotina</taxon>
        <taxon>Dothideomycetes</taxon>
        <taxon>Dothideomycetes incertae sedis</taxon>
        <taxon>Botryosphaeriales</taxon>
        <taxon>Botryosphaeriaceae</taxon>
        <taxon>Botryosphaeria</taxon>
    </lineage>
</organism>
<keyword evidence="2" id="KW-1133">Transmembrane helix</keyword>
<feature type="compositionally biased region" description="Low complexity" evidence="1">
    <location>
        <begin position="243"/>
        <end position="296"/>
    </location>
</feature>
<evidence type="ECO:0008006" key="5">
    <source>
        <dbReference type="Google" id="ProtNLM"/>
    </source>
</evidence>